<sequence length="303" mass="34273">MKKMLSGFILALGLGLLNQSFAFAAPIEMAEKEARPIEVVVNGEFIKMDVHPLMDKSHLFVPIRALASLGLSYSFNPSTKITTVQNKDGDYLKISVNSKTAYKNEKPIQMNMPAQNKNGRVLVPLRFITESLGYTVQFESIRKFVFINSKDYSFDPKLLYQDDLQAARKAAIALPIHADFKTLGTLDGYRLHQYSFPIGRADTYYFNDGIFTFVQIIDGKAIAIGQLFRERREPSQAAGNISPEMSLDTDPIMEPYNHGNVIFFDFEDSTATAGYTDDNRKRVDIDTKMNIYSDIIQKLPDHR</sequence>
<accession>A0ABQ4MR65</accession>
<dbReference type="InterPro" id="IPR036582">
    <property type="entry name" value="Mao_N_sf"/>
</dbReference>
<dbReference type="EMBL" id="BOSM01000003">
    <property type="protein sequence ID" value="GIP58489.1"/>
    <property type="molecule type" value="Genomic_DNA"/>
</dbReference>
<proteinExistence type="predicted"/>
<feature type="signal peptide" evidence="1">
    <location>
        <begin position="1"/>
        <end position="24"/>
    </location>
</feature>
<dbReference type="InterPro" id="IPR012854">
    <property type="entry name" value="Cu_amine_oxidase-like_N"/>
</dbReference>
<comment type="caution">
    <text evidence="3">The sequence shown here is derived from an EMBL/GenBank/DDBJ whole genome shotgun (WGS) entry which is preliminary data.</text>
</comment>
<protein>
    <recommendedName>
        <fullName evidence="2">Copper amine oxidase-like N-terminal domain-containing protein</fullName>
    </recommendedName>
</protein>
<name>A0ABQ4MR65_9BACL</name>
<dbReference type="SUPFAM" id="SSF55383">
    <property type="entry name" value="Copper amine oxidase, domain N"/>
    <property type="match status" value="1"/>
</dbReference>
<evidence type="ECO:0000313" key="3">
    <source>
        <dbReference type="EMBL" id="GIP58489.1"/>
    </source>
</evidence>
<dbReference type="Pfam" id="PF07833">
    <property type="entry name" value="Cu_amine_oxidN1"/>
    <property type="match status" value="1"/>
</dbReference>
<evidence type="ECO:0000259" key="2">
    <source>
        <dbReference type="Pfam" id="PF07833"/>
    </source>
</evidence>
<dbReference type="Gene3D" id="3.30.457.10">
    <property type="entry name" value="Copper amine oxidase-like, N-terminal domain"/>
    <property type="match status" value="1"/>
</dbReference>
<evidence type="ECO:0000313" key="4">
    <source>
        <dbReference type="Proteomes" id="UP000681290"/>
    </source>
</evidence>
<dbReference type="Proteomes" id="UP000681290">
    <property type="component" value="Unassembled WGS sequence"/>
</dbReference>
<gene>
    <name evidence="3" type="ORF">J15TS10_23030</name>
</gene>
<keyword evidence="4" id="KW-1185">Reference proteome</keyword>
<feature type="domain" description="Copper amine oxidase-like N-terminal" evidence="2">
    <location>
        <begin position="40"/>
        <end position="146"/>
    </location>
</feature>
<dbReference type="RefSeq" id="WP_213590912.1">
    <property type="nucleotide sequence ID" value="NZ_BOSM01000003.1"/>
</dbReference>
<feature type="chain" id="PRO_5045871768" description="Copper amine oxidase-like N-terminal domain-containing protein" evidence="1">
    <location>
        <begin position="25"/>
        <end position="303"/>
    </location>
</feature>
<evidence type="ECO:0000256" key="1">
    <source>
        <dbReference type="SAM" id="SignalP"/>
    </source>
</evidence>
<keyword evidence="1" id="KW-0732">Signal</keyword>
<organism evidence="3 4">
    <name type="scientific">Paenibacillus woosongensis</name>
    <dbReference type="NCBI Taxonomy" id="307580"/>
    <lineage>
        <taxon>Bacteria</taxon>
        <taxon>Bacillati</taxon>
        <taxon>Bacillota</taxon>
        <taxon>Bacilli</taxon>
        <taxon>Bacillales</taxon>
        <taxon>Paenibacillaceae</taxon>
        <taxon>Paenibacillus</taxon>
    </lineage>
</organism>
<reference evidence="3 4" key="1">
    <citation type="submission" date="2021-03" db="EMBL/GenBank/DDBJ databases">
        <title>Antimicrobial resistance genes in bacteria isolated from Japanese honey, and their potential for conferring macrolide and lincosamide resistance in the American foulbrood pathogen Paenibacillus larvae.</title>
        <authorList>
            <person name="Okamoto M."/>
            <person name="Kumagai M."/>
            <person name="Kanamori H."/>
            <person name="Takamatsu D."/>
        </authorList>
    </citation>
    <scope>NUCLEOTIDE SEQUENCE [LARGE SCALE GENOMIC DNA]</scope>
    <source>
        <strain evidence="3 4">J15TS10</strain>
    </source>
</reference>